<dbReference type="NCBIfam" id="TIGR02150">
    <property type="entry name" value="IPP_isom_1"/>
    <property type="match status" value="1"/>
</dbReference>
<dbReference type="Gene3D" id="3.90.79.10">
    <property type="entry name" value="Nucleoside Triphosphate Pyrophosphohydrolase"/>
    <property type="match status" value="1"/>
</dbReference>
<dbReference type="EMBL" id="CCKQ01007163">
    <property type="protein sequence ID" value="CDW78509.1"/>
    <property type="molecule type" value="Genomic_DNA"/>
</dbReference>
<dbReference type="SUPFAM" id="SSF55811">
    <property type="entry name" value="Nudix"/>
    <property type="match status" value="1"/>
</dbReference>
<dbReference type="GO" id="GO:0009240">
    <property type="term" value="P:isopentenyl diphosphate biosynthetic process"/>
    <property type="evidence" value="ECO:0007669"/>
    <property type="project" value="TreeGrafter"/>
</dbReference>
<dbReference type="GO" id="GO:0005737">
    <property type="term" value="C:cytoplasm"/>
    <property type="evidence" value="ECO:0007669"/>
    <property type="project" value="TreeGrafter"/>
</dbReference>
<reference evidence="7 8" key="1">
    <citation type="submission" date="2014-06" db="EMBL/GenBank/DDBJ databases">
        <authorList>
            <person name="Swart Estienne"/>
        </authorList>
    </citation>
    <scope>NUCLEOTIDE SEQUENCE [LARGE SCALE GENOMIC DNA]</scope>
    <source>
        <strain evidence="7 8">130c</strain>
    </source>
</reference>
<accession>A0A078A8F6</accession>
<dbReference type="OMA" id="LRLCPWF"/>
<dbReference type="UniPathway" id="UPA00059">
    <property type="reaction ID" value="UER00104"/>
</dbReference>
<dbReference type="InterPro" id="IPR000086">
    <property type="entry name" value="NUDIX_hydrolase_dom"/>
</dbReference>
<dbReference type="InterPro" id="IPR015797">
    <property type="entry name" value="NUDIX_hydrolase-like_dom_sf"/>
</dbReference>
<dbReference type="Proteomes" id="UP000039865">
    <property type="component" value="Unassembled WGS sequence"/>
</dbReference>
<organism evidence="7 8">
    <name type="scientific">Stylonychia lemnae</name>
    <name type="common">Ciliate</name>
    <dbReference type="NCBI Taxonomy" id="5949"/>
    <lineage>
        <taxon>Eukaryota</taxon>
        <taxon>Sar</taxon>
        <taxon>Alveolata</taxon>
        <taxon>Ciliophora</taxon>
        <taxon>Intramacronucleata</taxon>
        <taxon>Spirotrichea</taxon>
        <taxon>Stichotrichia</taxon>
        <taxon>Sporadotrichida</taxon>
        <taxon>Oxytrichidae</taxon>
        <taxon>Stylonychinae</taxon>
        <taxon>Stylonychia</taxon>
    </lineage>
</organism>
<gene>
    <name evidence="7" type="primary">Contig663.g734</name>
    <name evidence="7" type="ORF">STYLEM_7488</name>
</gene>
<protein>
    <recommendedName>
        <fullName evidence="3">isopentenyl-diphosphate Delta-isomerase</fullName>
        <ecNumber evidence="3">5.3.3.2</ecNumber>
    </recommendedName>
</protein>
<dbReference type="PANTHER" id="PTHR10885">
    <property type="entry name" value="ISOPENTENYL-DIPHOSPHATE DELTA-ISOMERASE"/>
    <property type="match status" value="1"/>
</dbReference>
<dbReference type="GO" id="GO:0004452">
    <property type="term" value="F:isopentenyl-diphosphate delta-isomerase activity"/>
    <property type="evidence" value="ECO:0007669"/>
    <property type="project" value="UniProtKB-EC"/>
</dbReference>
<sequence length="226" mass="26400">MSDMITLVDENDNVIGPISKIEAHMKNPTQNQSQSQSQFPHRAFSLLLFNSKNQLLLQQRSYKKITFPSMWTNTCCSHNAHIPEEITSEQDFIGIRRAAVRRSKFELGISELDPNLDLKVVSRILYYADNCDKFAEHELDYIIFAKKNLSQWNPKNNVNADEIHAIDWVGLHEIEEFLESKKQQDGKGDVTPWFRLLKDSKLKKWWTQLIDEGTFPDEAKSIHRFY</sequence>
<evidence type="ECO:0000313" key="7">
    <source>
        <dbReference type="EMBL" id="CDW78509.1"/>
    </source>
</evidence>
<dbReference type="InterPro" id="IPR011876">
    <property type="entry name" value="IsopentenylPP_isomerase_typ1"/>
</dbReference>
<dbReference type="PANTHER" id="PTHR10885:SF0">
    <property type="entry name" value="ISOPENTENYL-DIPHOSPHATE DELTA-ISOMERASE"/>
    <property type="match status" value="1"/>
</dbReference>
<comment type="similarity">
    <text evidence="2">Belongs to the IPP isomerase type 1 family.</text>
</comment>
<dbReference type="PROSITE" id="PS51462">
    <property type="entry name" value="NUDIX"/>
    <property type="match status" value="1"/>
</dbReference>
<dbReference type="Pfam" id="PF00293">
    <property type="entry name" value="NUDIX"/>
    <property type="match status" value="1"/>
</dbReference>
<dbReference type="CDD" id="cd02885">
    <property type="entry name" value="NUDIX_IPP_Isomerase"/>
    <property type="match status" value="1"/>
</dbReference>
<dbReference type="AlphaFoldDB" id="A0A078A8F6"/>
<feature type="domain" description="Nudix hydrolase" evidence="6">
    <location>
        <begin position="39"/>
        <end position="196"/>
    </location>
</feature>
<keyword evidence="5 7" id="KW-0413">Isomerase</keyword>
<evidence type="ECO:0000256" key="3">
    <source>
        <dbReference type="ARBA" id="ARBA00012057"/>
    </source>
</evidence>
<evidence type="ECO:0000256" key="4">
    <source>
        <dbReference type="ARBA" id="ARBA00023229"/>
    </source>
</evidence>
<dbReference type="InParanoid" id="A0A078A8F6"/>
<dbReference type="PIRSF" id="PIRSF018427">
    <property type="entry name" value="Isopntndiph_ism"/>
    <property type="match status" value="1"/>
</dbReference>
<evidence type="ECO:0000256" key="5">
    <source>
        <dbReference type="ARBA" id="ARBA00023235"/>
    </source>
</evidence>
<dbReference type="OrthoDB" id="510307at2759"/>
<dbReference type="EC" id="5.3.3.2" evidence="3"/>
<keyword evidence="8" id="KW-1185">Reference proteome</keyword>
<evidence type="ECO:0000259" key="6">
    <source>
        <dbReference type="PROSITE" id="PS51462"/>
    </source>
</evidence>
<evidence type="ECO:0000313" key="8">
    <source>
        <dbReference type="Proteomes" id="UP000039865"/>
    </source>
</evidence>
<comment type="pathway">
    <text evidence="1">Isoprenoid biosynthesis; dimethylallyl diphosphate biosynthesis; dimethylallyl diphosphate from isopentenyl diphosphate: step 1/1.</text>
</comment>
<evidence type="ECO:0000256" key="1">
    <source>
        <dbReference type="ARBA" id="ARBA00004826"/>
    </source>
</evidence>
<evidence type="ECO:0000256" key="2">
    <source>
        <dbReference type="ARBA" id="ARBA00007579"/>
    </source>
</evidence>
<keyword evidence="4" id="KW-0414">Isoprene biosynthesis</keyword>
<proteinExistence type="inferred from homology"/>
<dbReference type="GO" id="GO:0050992">
    <property type="term" value="P:dimethylallyl diphosphate biosynthetic process"/>
    <property type="evidence" value="ECO:0007669"/>
    <property type="project" value="UniProtKB-UniPathway"/>
</dbReference>
<name>A0A078A8F6_STYLE</name>